<reference evidence="1" key="1">
    <citation type="submission" date="2020-05" db="EMBL/GenBank/DDBJ databases">
        <authorList>
            <person name="Chiriac C."/>
            <person name="Salcher M."/>
            <person name="Ghai R."/>
            <person name="Kavagutti S V."/>
        </authorList>
    </citation>
    <scope>NUCLEOTIDE SEQUENCE</scope>
</reference>
<proteinExistence type="predicted"/>
<organism evidence="1">
    <name type="scientific">freshwater metagenome</name>
    <dbReference type="NCBI Taxonomy" id="449393"/>
    <lineage>
        <taxon>unclassified sequences</taxon>
        <taxon>metagenomes</taxon>
        <taxon>ecological metagenomes</taxon>
    </lineage>
</organism>
<sequence>MTHEEIVEIVKSKLKTDSILEPGFEFDIIAQDFAGRIVLDLSLNSLINDAAVNEQPDFDPSWI</sequence>
<protein>
    <submittedName>
        <fullName evidence="1">Unannotated protein</fullName>
    </submittedName>
</protein>
<evidence type="ECO:0000313" key="2">
    <source>
        <dbReference type="EMBL" id="CAB4669052.1"/>
    </source>
</evidence>
<accession>A0A6J6AVV8</accession>
<gene>
    <name evidence="1" type="ORF">UFOPK1353_00253</name>
    <name evidence="2" type="ORF">UFOPK2292_00707</name>
</gene>
<dbReference type="AlphaFoldDB" id="A0A6J6AVV8"/>
<dbReference type="EMBL" id="CAEZSE010000024">
    <property type="protein sequence ID" value="CAB4530962.1"/>
    <property type="molecule type" value="Genomic_DNA"/>
</dbReference>
<dbReference type="EMBL" id="CAEZWU010000091">
    <property type="protein sequence ID" value="CAB4669052.1"/>
    <property type="molecule type" value="Genomic_DNA"/>
</dbReference>
<name>A0A6J6AVV8_9ZZZZ</name>
<evidence type="ECO:0000313" key="1">
    <source>
        <dbReference type="EMBL" id="CAB4530962.1"/>
    </source>
</evidence>